<reference evidence="1 2" key="1">
    <citation type="submission" date="2017-10" db="EMBL/GenBank/DDBJ databases">
        <title>Genome announcement of Methylocella silvestris TVC from permafrost.</title>
        <authorList>
            <person name="Wang J."/>
            <person name="Geng K."/>
            <person name="Ul-Haque F."/>
            <person name="Crombie A.T."/>
            <person name="Street L.E."/>
            <person name="Wookey P.A."/>
            <person name="Murrell J.C."/>
            <person name="Pratscher J."/>
        </authorList>
    </citation>
    <scope>NUCLEOTIDE SEQUENCE [LARGE SCALE GENOMIC DNA]</scope>
    <source>
        <strain evidence="1 2">TVC</strain>
    </source>
</reference>
<gene>
    <name evidence="1" type="ORF">CR492_11080</name>
</gene>
<dbReference type="EMBL" id="PDZR01000011">
    <property type="protein sequence ID" value="PNG25870.1"/>
    <property type="molecule type" value="Genomic_DNA"/>
</dbReference>
<evidence type="ECO:0000313" key="2">
    <source>
        <dbReference type="Proteomes" id="UP000236286"/>
    </source>
</evidence>
<sequence length="158" mass="17771">MNQPAVNHSTHPLGDEAFMSVADLKAYVAETESAKASQSYAAMQRAGQAKKDLIDKLMQPIDFTQERAAAFMNRVRLAASRGENELLIVRFPSEMCADRGRAINNTEPDWPQTLVGAPRQVYEIWKEKFEPLGYHLKAMIVEWPNGFPGDVGMFLAWK</sequence>
<dbReference type="Proteomes" id="UP000236286">
    <property type="component" value="Unassembled WGS sequence"/>
</dbReference>
<dbReference type="RefSeq" id="WP_102843812.1">
    <property type="nucleotide sequence ID" value="NZ_PDZR01000011.1"/>
</dbReference>
<organism evidence="1 2">
    <name type="scientific">Methylocella silvestris</name>
    <dbReference type="NCBI Taxonomy" id="199596"/>
    <lineage>
        <taxon>Bacteria</taxon>
        <taxon>Pseudomonadati</taxon>
        <taxon>Pseudomonadota</taxon>
        <taxon>Alphaproteobacteria</taxon>
        <taxon>Hyphomicrobiales</taxon>
        <taxon>Beijerinckiaceae</taxon>
        <taxon>Methylocella</taxon>
    </lineage>
</organism>
<dbReference type="AlphaFoldDB" id="A0A2J7TGH7"/>
<evidence type="ECO:0000313" key="1">
    <source>
        <dbReference type="EMBL" id="PNG25870.1"/>
    </source>
</evidence>
<comment type="caution">
    <text evidence="1">The sequence shown here is derived from an EMBL/GenBank/DDBJ whole genome shotgun (WGS) entry which is preliminary data.</text>
</comment>
<name>A0A2J7TGH7_METSI</name>
<dbReference type="OrthoDB" id="7871683at2"/>
<accession>A0A2J7TGH7</accession>
<proteinExistence type="predicted"/>
<protein>
    <submittedName>
        <fullName evidence="1">Uncharacterized protein</fullName>
    </submittedName>
</protein>